<organism evidence="3 4">
    <name type="scientific">Streptomyces luomodiensis</name>
    <dbReference type="NCBI Taxonomy" id="3026192"/>
    <lineage>
        <taxon>Bacteria</taxon>
        <taxon>Bacillati</taxon>
        <taxon>Actinomycetota</taxon>
        <taxon>Actinomycetes</taxon>
        <taxon>Kitasatosporales</taxon>
        <taxon>Streptomycetaceae</taxon>
        <taxon>Streptomyces</taxon>
    </lineage>
</organism>
<name>A0ABY9USL4_9ACTN</name>
<dbReference type="InterPro" id="IPR050861">
    <property type="entry name" value="Dihydroxyacetone_Kinase"/>
</dbReference>
<sequence>MTPMFLNDPADAVDEMLDGFVRANADRVERVAPRVPAATRRRAGVGIVTGGGSGHKPTFIGYLGPGMLDAVAVGDVFASPPAHTALEAIRAADNGSGVLCLLGNCSESEFPGGNSARKVAKTSDVESRYANGGSGSR</sequence>
<dbReference type="InterPro" id="IPR004006">
    <property type="entry name" value="DhaK_dom"/>
</dbReference>
<dbReference type="EC" id="2.7.1.121" evidence="3"/>
<evidence type="ECO:0000256" key="1">
    <source>
        <dbReference type="SAM" id="MobiDB-lite"/>
    </source>
</evidence>
<dbReference type="PANTHER" id="PTHR28629:SF4">
    <property type="entry name" value="TRIOKINASE_FMN CYCLASE"/>
    <property type="match status" value="1"/>
</dbReference>
<accession>A0ABY9USL4</accession>
<dbReference type="Gene3D" id="3.40.50.10440">
    <property type="entry name" value="Dihydroxyacetone kinase, domain 1"/>
    <property type="match status" value="1"/>
</dbReference>
<dbReference type="Proteomes" id="UP001305606">
    <property type="component" value="Chromosome"/>
</dbReference>
<dbReference type="SUPFAM" id="SSF82549">
    <property type="entry name" value="DAK1/DegV-like"/>
    <property type="match status" value="1"/>
</dbReference>
<dbReference type="PANTHER" id="PTHR28629">
    <property type="entry name" value="TRIOKINASE/FMN CYCLASE"/>
    <property type="match status" value="1"/>
</dbReference>
<keyword evidence="3" id="KW-0808">Transferase</keyword>
<dbReference type="EMBL" id="CP117522">
    <property type="protein sequence ID" value="WNE95261.1"/>
    <property type="molecule type" value="Genomic_DNA"/>
</dbReference>
<dbReference type="Pfam" id="PF02733">
    <property type="entry name" value="Dak1"/>
    <property type="match status" value="1"/>
</dbReference>
<protein>
    <submittedName>
        <fullName evidence="3">Dihydroxyacetone kinase subunit DhaK</fullName>
        <ecNumber evidence="3">2.7.1.121</ecNumber>
    </submittedName>
</protein>
<keyword evidence="3" id="KW-0418">Kinase</keyword>
<evidence type="ECO:0000259" key="2">
    <source>
        <dbReference type="PROSITE" id="PS51481"/>
    </source>
</evidence>
<feature type="domain" description="DhaK" evidence="2">
    <location>
        <begin position="8"/>
        <end position="137"/>
    </location>
</feature>
<dbReference type="PROSITE" id="PS51481">
    <property type="entry name" value="DHAK"/>
    <property type="match status" value="1"/>
</dbReference>
<evidence type="ECO:0000313" key="3">
    <source>
        <dbReference type="EMBL" id="WNE95261.1"/>
    </source>
</evidence>
<feature type="region of interest" description="Disordered" evidence="1">
    <location>
        <begin position="111"/>
        <end position="137"/>
    </location>
</feature>
<proteinExistence type="predicted"/>
<dbReference type="RefSeq" id="WP_311034614.1">
    <property type="nucleotide sequence ID" value="NZ_CP117522.1"/>
</dbReference>
<keyword evidence="4" id="KW-1185">Reference proteome</keyword>
<evidence type="ECO:0000313" key="4">
    <source>
        <dbReference type="Proteomes" id="UP001305606"/>
    </source>
</evidence>
<reference evidence="3 4" key="1">
    <citation type="submission" date="2023-02" db="EMBL/GenBank/DDBJ databases">
        <title>Streptomyces sp. SCA4-21 with antifungal activity against Fusarium oxysporum f. sp. cubense, Streptomyces sp. SCA2-17 with antifungal activity against Fusarium oxysporum f. sp. cubense.</title>
        <authorList>
            <person name="Qi D."/>
        </authorList>
    </citation>
    <scope>NUCLEOTIDE SEQUENCE [LARGE SCALE GENOMIC DNA]</scope>
    <source>
        <strain evidence="3 4">SCA4-21</strain>
    </source>
</reference>
<gene>
    <name evidence="3" type="ORF">PS467_07805</name>
</gene>
<dbReference type="GO" id="GO:0047324">
    <property type="term" value="F:phosphoenolpyruvate-glycerone phosphotransferase activity"/>
    <property type="evidence" value="ECO:0007669"/>
    <property type="project" value="UniProtKB-EC"/>
</dbReference>